<name>A0A1J1LDG7_9CYAN</name>
<dbReference type="InterPro" id="IPR036188">
    <property type="entry name" value="FAD/NAD-bd_sf"/>
</dbReference>
<protein>
    <submittedName>
        <fullName evidence="8">Amine oxidase, flavin-containing</fullName>
    </submittedName>
</protein>
<dbReference type="InterPro" id="IPR007267">
    <property type="entry name" value="GtrA_DPMS_TM"/>
</dbReference>
<feature type="domain" description="GtrA/DPMS transmembrane" evidence="7">
    <location>
        <begin position="510"/>
        <end position="623"/>
    </location>
</feature>
<dbReference type="PANTHER" id="PTHR21197">
    <property type="entry name" value="UDP-GALACTOPYRANOSE MUTASE"/>
    <property type="match status" value="1"/>
</dbReference>
<dbReference type="NCBIfam" id="NF005548">
    <property type="entry name" value="PRK07208.1-4"/>
    <property type="match status" value="1"/>
</dbReference>
<dbReference type="PANTHER" id="PTHR21197:SF0">
    <property type="entry name" value="UDP-GALACTOPYRANOSE MUTASE"/>
    <property type="match status" value="1"/>
</dbReference>
<evidence type="ECO:0000259" key="7">
    <source>
        <dbReference type="Pfam" id="PF04138"/>
    </source>
</evidence>
<proteinExistence type="predicted"/>
<dbReference type="Proteomes" id="UP000184315">
    <property type="component" value="Unassembled WGS sequence"/>
</dbReference>
<dbReference type="Pfam" id="PF01593">
    <property type="entry name" value="Amino_oxidase"/>
    <property type="match status" value="1"/>
</dbReference>
<keyword evidence="9" id="KW-1185">Reference proteome</keyword>
<keyword evidence="2 5" id="KW-0812">Transmembrane</keyword>
<dbReference type="Gene3D" id="3.50.50.60">
    <property type="entry name" value="FAD/NAD(P)-binding domain"/>
    <property type="match status" value="1"/>
</dbReference>
<dbReference type="PRINTS" id="PR00419">
    <property type="entry name" value="ADXRDTASE"/>
</dbReference>
<dbReference type="EMBL" id="CZDF01000132">
    <property type="protein sequence ID" value="CUR30488.1"/>
    <property type="molecule type" value="Genomic_DNA"/>
</dbReference>
<dbReference type="GO" id="GO:0008767">
    <property type="term" value="F:UDP-galactopyranose mutase activity"/>
    <property type="evidence" value="ECO:0007669"/>
    <property type="project" value="TreeGrafter"/>
</dbReference>
<evidence type="ECO:0000256" key="2">
    <source>
        <dbReference type="ARBA" id="ARBA00022692"/>
    </source>
</evidence>
<sequence length="638" mass="71991">MIETIYPTIILGVMEPIYILGAGPAGLAAAYTLTKQGQSVVVVERDSQVGGLAKSIEYQGFILDYGPHRFYTKIAPVLQLWDEVLGDEQVTVNRLTRIYYGEKYFSYPLKAKQVLSALGLVETFRIIISYLAVRLFPKSQTNNFAEWVENKFGKRLSEIFFEGYTEKLWGIPCTEISADWAAQRIKGLSLSKAIKNAILGNDGKVKNLIDQFQFPRLGSGQLYEKIADYLQQHQQPILLNTEVIQVHHQNSQVTHITLRNRITKEENTVACGGVISSIPLTHFIQQLQSSPPEKVIEAAKSLKFRNTILVYLMVEGGNLFPDNWLYINDPRVQVGRVTNFANWSPEMLANTQQTPLCCEYWCNFGDDLWQCPEDELRILAEKELRKIGLLKNQAISDGFIVRLPRTYPIYAGNYQSALSEIQGYLQTFQNLQLVGRYGAFKYNNQDHSLLMGIFAAENVVTPGKHNLWNVNSDSEYVEEAHAEAATTAATNTRLSRRRQTLKTLREFGGYLFTGGAATVVDVLVFSILIQSGLWYVFALGISYFLGLSTNFWLSRRFVFGVYWKNWFVQYGVFATVALNSLLANLGLLQLLINELGWHPTLSRLASAACVAMISFTGHKLYSFSSQNQSSNQVSELQS</sequence>
<evidence type="ECO:0000313" key="8">
    <source>
        <dbReference type="EMBL" id="CUR30488.1"/>
    </source>
</evidence>
<comment type="subcellular location">
    <subcellularLocation>
        <location evidence="1">Membrane</location>
        <topology evidence="1">Multi-pass membrane protein</topology>
    </subcellularLocation>
</comment>
<dbReference type="GO" id="GO:0005829">
    <property type="term" value="C:cytosol"/>
    <property type="evidence" value="ECO:0007669"/>
    <property type="project" value="TreeGrafter"/>
</dbReference>
<organism evidence="8 9">
    <name type="scientific">Planktothrix tepida PCC 9214</name>
    <dbReference type="NCBI Taxonomy" id="671072"/>
    <lineage>
        <taxon>Bacteria</taxon>
        <taxon>Bacillati</taxon>
        <taxon>Cyanobacteriota</taxon>
        <taxon>Cyanophyceae</taxon>
        <taxon>Oscillatoriophycideae</taxon>
        <taxon>Oscillatoriales</taxon>
        <taxon>Microcoleaceae</taxon>
        <taxon>Planktothrix</taxon>
    </lineage>
</organism>
<feature type="transmembrane region" description="Helical" evidence="5">
    <location>
        <begin position="534"/>
        <end position="554"/>
    </location>
</feature>
<keyword evidence="4 5" id="KW-0472">Membrane</keyword>
<dbReference type="GO" id="GO:0016491">
    <property type="term" value="F:oxidoreductase activity"/>
    <property type="evidence" value="ECO:0007669"/>
    <property type="project" value="InterPro"/>
</dbReference>
<keyword evidence="3 5" id="KW-1133">Transmembrane helix</keyword>
<evidence type="ECO:0000256" key="5">
    <source>
        <dbReference type="SAM" id="Phobius"/>
    </source>
</evidence>
<feature type="transmembrane region" description="Helical" evidence="5">
    <location>
        <begin position="566"/>
        <end position="592"/>
    </location>
</feature>
<evidence type="ECO:0000313" key="9">
    <source>
        <dbReference type="Proteomes" id="UP000184315"/>
    </source>
</evidence>
<gene>
    <name evidence="8" type="ORF">PL9214290078</name>
</gene>
<evidence type="ECO:0000256" key="1">
    <source>
        <dbReference type="ARBA" id="ARBA00004141"/>
    </source>
</evidence>
<dbReference type="GO" id="GO:0050660">
    <property type="term" value="F:flavin adenine dinucleotide binding"/>
    <property type="evidence" value="ECO:0007669"/>
    <property type="project" value="TreeGrafter"/>
</dbReference>
<dbReference type="AlphaFoldDB" id="A0A1J1LDG7"/>
<feature type="transmembrane region" description="Helical" evidence="5">
    <location>
        <begin position="507"/>
        <end position="528"/>
    </location>
</feature>
<evidence type="ECO:0000256" key="3">
    <source>
        <dbReference type="ARBA" id="ARBA00022989"/>
    </source>
</evidence>
<reference evidence="9" key="1">
    <citation type="submission" date="2015-10" db="EMBL/GenBank/DDBJ databases">
        <authorList>
            <person name="Regsiter A."/>
            <person name="william w."/>
        </authorList>
    </citation>
    <scope>NUCLEOTIDE SEQUENCE [LARGE SCALE GENOMIC DNA]</scope>
</reference>
<feature type="domain" description="Amine oxidase" evidence="6">
    <location>
        <begin position="25"/>
        <end position="387"/>
    </location>
</feature>
<dbReference type="RefSeq" id="WP_245824166.1">
    <property type="nucleotide sequence ID" value="NZ_LN889782.1"/>
</dbReference>
<dbReference type="GO" id="GO:0000271">
    <property type="term" value="P:polysaccharide biosynthetic process"/>
    <property type="evidence" value="ECO:0007669"/>
    <property type="project" value="InterPro"/>
</dbReference>
<evidence type="ECO:0000256" key="4">
    <source>
        <dbReference type="ARBA" id="ARBA00023136"/>
    </source>
</evidence>
<dbReference type="Pfam" id="PF04138">
    <property type="entry name" value="GtrA_DPMS_TM"/>
    <property type="match status" value="1"/>
</dbReference>
<evidence type="ECO:0000259" key="6">
    <source>
        <dbReference type="Pfam" id="PF01593"/>
    </source>
</evidence>
<dbReference type="SUPFAM" id="SSF51905">
    <property type="entry name" value="FAD/NAD(P)-binding domain"/>
    <property type="match status" value="1"/>
</dbReference>
<dbReference type="NCBIfam" id="NF005545">
    <property type="entry name" value="PRK07208.1-1"/>
    <property type="match status" value="1"/>
</dbReference>
<dbReference type="STRING" id="671072.PL9214290078"/>
<dbReference type="GO" id="GO:0016020">
    <property type="term" value="C:membrane"/>
    <property type="evidence" value="ECO:0007669"/>
    <property type="project" value="UniProtKB-SubCell"/>
</dbReference>
<accession>A0A1J1LDG7</accession>
<dbReference type="InterPro" id="IPR002937">
    <property type="entry name" value="Amino_oxidase"/>
</dbReference>